<keyword evidence="2" id="KW-1185">Reference proteome</keyword>
<protein>
    <submittedName>
        <fullName evidence="1">Uncharacterized protein</fullName>
    </submittedName>
</protein>
<dbReference type="PANTHER" id="PTHR47331">
    <property type="entry name" value="PHD-TYPE DOMAIN-CONTAINING PROTEIN"/>
    <property type="match status" value="1"/>
</dbReference>
<comment type="caution">
    <text evidence="1">The sequence shown here is derived from an EMBL/GenBank/DDBJ whole genome shotgun (WGS) entry which is preliminary data.</text>
</comment>
<dbReference type="Pfam" id="PF05380">
    <property type="entry name" value="Peptidase_A17"/>
    <property type="match status" value="1"/>
</dbReference>
<dbReference type="AlphaFoldDB" id="A0A4Y2PFY5"/>
<accession>A0A4Y2PFY5</accession>
<name>A0A4Y2PFY5_ARAVE</name>
<gene>
    <name evidence="1" type="ORF">AVEN_242503_1</name>
</gene>
<reference evidence="1 2" key="1">
    <citation type="journal article" date="2019" name="Sci. Rep.">
        <title>Orb-weaving spider Araneus ventricosus genome elucidates the spidroin gene catalogue.</title>
        <authorList>
            <person name="Kono N."/>
            <person name="Nakamura H."/>
            <person name="Ohtoshi R."/>
            <person name="Moran D.A.P."/>
            <person name="Shinohara A."/>
            <person name="Yoshida Y."/>
            <person name="Fujiwara M."/>
            <person name="Mori M."/>
            <person name="Tomita M."/>
            <person name="Arakawa K."/>
        </authorList>
    </citation>
    <scope>NUCLEOTIDE SEQUENCE [LARGE SCALE GENOMIC DNA]</scope>
</reference>
<sequence length="244" mass="28158">MMADFICTRVSYTTISRVIWVYKELTNSRREETITLRHCRVVFGASPSPFSLEATIAHHMQNSSSFSKLLLCRQLTLRGTVTSEKIVEESHKRFISILGLSSDTEIDERFYNSVVEIPEEEITKRTVLSAAHRLLDPIDVTCPVPLIHRLLLQNIRKRKTNWDDVLPPDISNKFLTWVKELHLLKDCKIPRRLVSGPFKECRISLHRFSDASEVSYAARIFLRSEFNKKISVKLTASKSRVAKK</sequence>
<organism evidence="1 2">
    <name type="scientific">Araneus ventricosus</name>
    <name type="common">Orbweaver spider</name>
    <name type="synonym">Epeira ventricosa</name>
    <dbReference type="NCBI Taxonomy" id="182803"/>
    <lineage>
        <taxon>Eukaryota</taxon>
        <taxon>Metazoa</taxon>
        <taxon>Ecdysozoa</taxon>
        <taxon>Arthropoda</taxon>
        <taxon>Chelicerata</taxon>
        <taxon>Arachnida</taxon>
        <taxon>Araneae</taxon>
        <taxon>Araneomorphae</taxon>
        <taxon>Entelegynae</taxon>
        <taxon>Araneoidea</taxon>
        <taxon>Araneidae</taxon>
        <taxon>Araneus</taxon>
    </lineage>
</organism>
<evidence type="ECO:0000313" key="1">
    <source>
        <dbReference type="EMBL" id="GBN49853.1"/>
    </source>
</evidence>
<dbReference type="EMBL" id="BGPR01011147">
    <property type="protein sequence ID" value="GBN49853.1"/>
    <property type="molecule type" value="Genomic_DNA"/>
</dbReference>
<evidence type="ECO:0000313" key="2">
    <source>
        <dbReference type="Proteomes" id="UP000499080"/>
    </source>
</evidence>
<proteinExistence type="predicted"/>
<dbReference type="PANTHER" id="PTHR47331:SF5">
    <property type="entry name" value="RIBONUCLEASE H"/>
    <property type="match status" value="1"/>
</dbReference>
<dbReference type="Proteomes" id="UP000499080">
    <property type="component" value="Unassembled WGS sequence"/>
</dbReference>
<dbReference type="InterPro" id="IPR008042">
    <property type="entry name" value="Retrotrans_Pao"/>
</dbReference>